<gene>
    <name evidence="2" type="ORF">C7S18_05420</name>
</gene>
<dbReference type="Pfam" id="PF12951">
    <property type="entry name" value="PATR"/>
    <property type="match status" value="4"/>
</dbReference>
<name>A0A2P1PPC1_9GAMM</name>
<evidence type="ECO:0000256" key="1">
    <source>
        <dbReference type="ARBA" id="ARBA00022729"/>
    </source>
</evidence>
<dbReference type="InterPro" id="IPR012332">
    <property type="entry name" value="Autotransporter_pectin_lyase_C"/>
</dbReference>
<accession>A0A2P1PPC1</accession>
<dbReference type="Gene3D" id="2.160.20.20">
    <property type="match status" value="1"/>
</dbReference>
<reference evidence="2 3" key="2">
    <citation type="submission" date="2018-03" db="EMBL/GenBank/DDBJ databases">
        <authorList>
            <person name="Keele B.F."/>
        </authorList>
    </citation>
    <scope>NUCLEOTIDE SEQUENCE [LARGE SCALE GENOMIC DNA]</scope>
    <source>
        <strain evidence="2 3">D13</strain>
    </source>
</reference>
<sequence length="967" mass="99901">MSGCIRRPACRFKHRRQLACHRCCGVVPVCKAPRAQARQPMTCLTPWSISRLAQGCCSSAWGRWTWRLGKPSNLWQAPTSLARAATIRPITAPPIATQSCSMCCFGTASSPIERPSRALRLARFEAARDGRDQVFPHSNSLESVMSNPIAIRTLCAALLCLISSGSWAQNVYDWDGGGGSTTWWTANNWAPDTAITAINGDANAVLRFAGSPTATPNSMGLPGNSQIVVQQIWFEPGFNALQTSEIVLGASGAADLQLRGANPMFRVDAGLVTTNQSTGSEVRLNGDATFAIGGELRVLGAIINNTPSQPASLLKTGSGVLVLRGNNTMGGAGKAVQLIEGVLDINTDNQLGAATNALIFKGAIEAPATLRIDAQGGNRLLARPISVDTSGGYRFDIRNTDSTGVTISDHLDMGSFGNPALLRKLGNGTLRLTGQGTFSRIQVQDGRLVQAGAEAISTWPGTVIDYAGNATGVLSLGGHDTEVASLIASDGNAGIIENGASQDMTLSITGMFDERYGGVLRDGASGKLSLRVAGAFGSTQTLSGNNSYTGPTTVQGRLHLAHVSALGSTSAPTTVDANGNLSMTDLQLNEPLILAGGVVRNVLAPASTLNGPVTLTANSQLAGDGNSLNIAGGIDLGSHRLETSGHVVLDASTVAFAAGADVQVRDGLVELYHAERWHNAEAAPPFAVGAGSSLIVHHDQTLVNLANDLALTGPGNGDSSLRFETSDGQPSVIYLSGALSLTNNVCVGASASTAIRIEGVISGSGRFCKTGTNTVTIATAPTLTGGILIEDGELQVNATLPSDSLTTVLGVGCCDVDHPLGTVDGQLSGTGNVGNLRLEGGTVSPGGSSVGTLAGIDATVSAVGATFRFQLGGDPANPDLSDRLLLNQLAIESGGRIGISLSDGVGMPMPGRYRLIETVQTHNLALGDFELLPYQGDNADFGGTLILGPNVVDFQLQPVPQFVDGFE</sequence>
<dbReference type="KEGG" id="xba:C7S18_05420"/>
<evidence type="ECO:0008006" key="4">
    <source>
        <dbReference type="Google" id="ProtNLM"/>
    </source>
</evidence>
<dbReference type="InterPro" id="IPR013425">
    <property type="entry name" value="Autotrns_rpt"/>
</dbReference>
<keyword evidence="3" id="KW-1185">Reference proteome</keyword>
<dbReference type="Proteomes" id="UP000241074">
    <property type="component" value="Chromosome"/>
</dbReference>
<protein>
    <recommendedName>
        <fullName evidence="4">ESPR domain-containing protein</fullName>
    </recommendedName>
</protein>
<dbReference type="SUPFAM" id="SSF51126">
    <property type="entry name" value="Pectin lyase-like"/>
    <property type="match status" value="1"/>
</dbReference>
<dbReference type="OrthoDB" id="5760545at2"/>
<reference evidence="2 3" key="1">
    <citation type="submission" date="2018-03" db="EMBL/GenBank/DDBJ databases">
        <title>Ahniella affigens gen. nov., sp. nov., a gammaproteobacterium isolated from sandy soil near a stream.</title>
        <authorList>
            <person name="Ko Y."/>
            <person name="Kim J.-H."/>
        </authorList>
    </citation>
    <scope>NUCLEOTIDE SEQUENCE [LARGE SCALE GENOMIC DNA]</scope>
    <source>
        <strain evidence="2 3">D13</strain>
    </source>
</reference>
<dbReference type="EMBL" id="CP027860">
    <property type="protein sequence ID" value="AVP96676.1"/>
    <property type="molecule type" value="Genomic_DNA"/>
</dbReference>
<organism evidence="2 3">
    <name type="scientific">Ahniella affigens</name>
    <dbReference type="NCBI Taxonomy" id="2021234"/>
    <lineage>
        <taxon>Bacteria</taxon>
        <taxon>Pseudomonadati</taxon>
        <taxon>Pseudomonadota</taxon>
        <taxon>Gammaproteobacteria</taxon>
        <taxon>Lysobacterales</taxon>
        <taxon>Rhodanobacteraceae</taxon>
        <taxon>Ahniella</taxon>
    </lineage>
</organism>
<dbReference type="AlphaFoldDB" id="A0A2P1PPC1"/>
<dbReference type="NCBIfam" id="TIGR02601">
    <property type="entry name" value="autotrns_rpt"/>
    <property type="match status" value="1"/>
</dbReference>
<evidence type="ECO:0000313" key="2">
    <source>
        <dbReference type="EMBL" id="AVP96676.1"/>
    </source>
</evidence>
<keyword evidence="1" id="KW-0732">Signal</keyword>
<evidence type="ECO:0000313" key="3">
    <source>
        <dbReference type="Proteomes" id="UP000241074"/>
    </source>
</evidence>
<dbReference type="InterPro" id="IPR011050">
    <property type="entry name" value="Pectin_lyase_fold/virulence"/>
</dbReference>
<proteinExistence type="predicted"/>